<dbReference type="NCBIfam" id="TIGR00739">
    <property type="entry name" value="yajC"/>
    <property type="match status" value="1"/>
</dbReference>
<dbReference type="AlphaFoldDB" id="A0A429ZGC6"/>
<keyword evidence="8" id="KW-0811">Translocation</keyword>
<reference evidence="11 12" key="1">
    <citation type="submission" date="2017-05" db="EMBL/GenBank/DDBJ databases">
        <title>Vagococcus spp. assemblies.</title>
        <authorList>
            <person name="Gulvik C.A."/>
        </authorList>
    </citation>
    <scope>NUCLEOTIDE SEQUENCE [LARGE SCALE GENOMIC DNA]</scope>
    <source>
        <strain evidence="11 12">NCFB 2777</strain>
    </source>
</reference>
<proteinExistence type="inferred from homology"/>
<keyword evidence="4" id="KW-1003">Cell membrane</keyword>
<evidence type="ECO:0000256" key="2">
    <source>
        <dbReference type="ARBA" id="ARBA00006742"/>
    </source>
</evidence>
<evidence type="ECO:0000256" key="6">
    <source>
        <dbReference type="ARBA" id="ARBA00022927"/>
    </source>
</evidence>
<dbReference type="SMART" id="SM01323">
    <property type="entry name" value="YajC"/>
    <property type="match status" value="1"/>
</dbReference>
<gene>
    <name evidence="11" type="ORF">CBF35_12685</name>
</gene>
<dbReference type="PANTHER" id="PTHR33909:SF1">
    <property type="entry name" value="SEC TRANSLOCON ACCESSORY COMPLEX SUBUNIT YAJC"/>
    <property type="match status" value="1"/>
</dbReference>
<dbReference type="EMBL" id="NGJU01000021">
    <property type="protein sequence ID" value="RST92772.1"/>
    <property type="molecule type" value="Genomic_DNA"/>
</dbReference>
<keyword evidence="3" id="KW-0813">Transport</keyword>
<dbReference type="RefSeq" id="WP_126781686.1">
    <property type="nucleotide sequence ID" value="NZ_JBQEBA010000009.1"/>
</dbReference>
<evidence type="ECO:0000313" key="12">
    <source>
        <dbReference type="Proteomes" id="UP000287239"/>
    </source>
</evidence>
<sequence length="118" mass="12870">MGGGISFLFPLIIIGGMMFFMSRSQKKQQKQRQDLLNSMDVGSKVVTIGGLHGVISEINTEKSTVTLDCEGIFLEFNRTAISTVVPTAEAVTETVVTETIVEPAEIVEEVTEETTEDK</sequence>
<dbReference type="GO" id="GO:0005886">
    <property type="term" value="C:plasma membrane"/>
    <property type="evidence" value="ECO:0007669"/>
    <property type="project" value="UniProtKB-SubCell"/>
</dbReference>
<comment type="subcellular location">
    <subcellularLocation>
        <location evidence="1">Cell membrane</location>
        <topology evidence="1">Single-pass membrane protein</topology>
    </subcellularLocation>
</comment>
<feature type="transmembrane region" description="Helical" evidence="10">
    <location>
        <begin position="6"/>
        <end position="22"/>
    </location>
</feature>
<keyword evidence="7 10" id="KW-1133">Transmembrane helix</keyword>
<evidence type="ECO:0000256" key="4">
    <source>
        <dbReference type="ARBA" id="ARBA00022475"/>
    </source>
</evidence>
<dbReference type="Pfam" id="PF02699">
    <property type="entry name" value="YajC"/>
    <property type="match status" value="1"/>
</dbReference>
<dbReference type="PANTHER" id="PTHR33909">
    <property type="entry name" value="SEC TRANSLOCON ACCESSORY COMPLEX SUBUNIT YAJC"/>
    <property type="match status" value="1"/>
</dbReference>
<accession>A0A429ZGC6</accession>
<dbReference type="Proteomes" id="UP000287239">
    <property type="component" value="Unassembled WGS sequence"/>
</dbReference>
<evidence type="ECO:0000256" key="9">
    <source>
        <dbReference type="ARBA" id="ARBA00023136"/>
    </source>
</evidence>
<dbReference type="GeneID" id="98569199"/>
<dbReference type="PRINTS" id="PR01853">
    <property type="entry name" value="YAJCTRNLCASE"/>
</dbReference>
<organism evidence="11 12">
    <name type="scientific">Vagococcus salmoninarum</name>
    <dbReference type="NCBI Taxonomy" id="2739"/>
    <lineage>
        <taxon>Bacteria</taxon>
        <taxon>Bacillati</taxon>
        <taxon>Bacillota</taxon>
        <taxon>Bacilli</taxon>
        <taxon>Lactobacillales</taxon>
        <taxon>Enterococcaceae</taxon>
        <taxon>Vagococcus</taxon>
    </lineage>
</organism>
<keyword evidence="12" id="KW-1185">Reference proteome</keyword>
<evidence type="ECO:0000256" key="3">
    <source>
        <dbReference type="ARBA" id="ARBA00022448"/>
    </source>
</evidence>
<dbReference type="InterPro" id="IPR003849">
    <property type="entry name" value="Preprotein_translocase_YajC"/>
</dbReference>
<keyword evidence="9 10" id="KW-0472">Membrane</keyword>
<dbReference type="OrthoDB" id="9800132at2"/>
<evidence type="ECO:0000313" key="11">
    <source>
        <dbReference type="EMBL" id="RST92772.1"/>
    </source>
</evidence>
<evidence type="ECO:0000256" key="1">
    <source>
        <dbReference type="ARBA" id="ARBA00004162"/>
    </source>
</evidence>
<keyword evidence="5 10" id="KW-0812">Transmembrane</keyword>
<name>A0A429ZGC6_9ENTE</name>
<protein>
    <submittedName>
        <fullName evidence="11">Preprotein translocase subunit YajC</fullName>
    </submittedName>
</protein>
<evidence type="ECO:0000256" key="5">
    <source>
        <dbReference type="ARBA" id="ARBA00022692"/>
    </source>
</evidence>
<evidence type="ECO:0000256" key="8">
    <source>
        <dbReference type="ARBA" id="ARBA00023010"/>
    </source>
</evidence>
<evidence type="ECO:0000256" key="10">
    <source>
        <dbReference type="SAM" id="Phobius"/>
    </source>
</evidence>
<evidence type="ECO:0000256" key="7">
    <source>
        <dbReference type="ARBA" id="ARBA00022989"/>
    </source>
</evidence>
<keyword evidence="6" id="KW-0653">Protein transport</keyword>
<comment type="similarity">
    <text evidence="2">Belongs to the YajC family.</text>
</comment>
<comment type="caution">
    <text evidence="11">The sequence shown here is derived from an EMBL/GenBank/DDBJ whole genome shotgun (WGS) entry which is preliminary data.</text>
</comment>
<dbReference type="GO" id="GO:0015031">
    <property type="term" value="P:protein transport"/>
    <property type="evidence" value="ECO:0007669"/>
    <property type="project" value="UniProtKB-KW"/>
</dbReference>